<feature type="transmembrane region" description="Helical" evidence="14">
    <location>
        <begin position="236"/>
        <end position="255"/>
    </location>
</feature>
<dbReference type="InterPro" id="IPR004358">
    <property type="entry name" value="Sig_transdc_His_kin-like_C"/>
</dbReference>
<dbReference type="GO" id="GO:0000155">
    <property type="term" value="F:phosphorelay sensor kinase activity"/>
    <property type="evidence" value="ECO:0007669"/>
    <property type="project" value="InterPro"/>
</dbReference>
<evidence type="ECO:0000256" key="5">
    <source>
        <dbReference type="ARBA" id="ARBA00022553"/>
    </source>
</evidence>
<accession>A0A2T5MGN7</accession>
<dbReference type="Gene3D" id="1.20.1730.10">
    <property type="entry name" value="Sodium/glucose cotransporter"/>
    <property type="match status" value="1"/>
</dbReference>
<keyword evidence="7 14" id="KW-0812">Transmembrane</keyword>
<dbReference type="InterPro" id="IPR003661">
    <property type="entry name" value="HisK_dim/P_dom"/>
</dbReference>
<dbReference type="PANTHER" id="PTHR43047:SF9">
    <property type="entry name" value="HISTIDINE KINASE"/>
    <property type="match status" value="1"/>
</dbReference>
<dbReference type="NCBIfam" id="NF041832">
    <property type="entry name" value="near_NosP_CTERM"/>
    <property type="match status" value="1"/>
</dbReference>
<feature type="transmembrane region" description="Helical" evidence="14">
    <location>
        <begin position="377"/>
        <end position="394"/>
    </location>
</feature>
<dbReference type="CDD" id="cd00156">
    <property type="entry name" value="REC"/>
    <property type="match status" value="1"/>
</dbReference>
<keyword evidence="5 13" id="KW-0597">Phosphoprotein</keyword>
<feature type="transmembrane region" description="Helical" evidence="14">
    <location>
        <begin position="40"/>
        <end position="58"/>
    </location>
</feature>
<dbReference type="GO" id="GO:0015293">
    <property type="term" value="F:symporter activity"/>
    <property type="evidence" value="ECO:0007669"/>
    <property type="project" value="UniProtKB-KW"/>
</dbReference>
<feature type="transmembrane region" description="Helical" evidence="14">
    <location>
        <begin position="116"/>
        <end position="136"/>
    </location>
</feature>
<dbReference type="InterPro" id="IPR036890">
    <property type="entry name" value="HATPase_C_sf"/>
</dbReference>
<comment type="caution">
    <text evidence="17">The sequence shown here is derived from an EMBL/GenBank/DDBJ whole genome shotgun (WGS) entry which is preliminary data.</text>
</comment>
<dbReference type="EC" id="2.7.13.3" evidence="4"/>
<dbReference type="CDD" id="cd10322">
    <property type="entry name" value="SLC5sbd"/>
    <property type="match status" value="1"/>
</dbReference>
<feature type="transmembrane region" description="Helical" evidence="14">
    <location>
        <begin position="70"/>
        <end position="91"/>
    </location>
</feature>
<dbReference type="CDD" id="cd00082">
    <property type="entry name" value="HisKA"/>
    <property type="match status" value="1"/>
</dbReference>
<dbReference type="AlphaFoldDB" id="A0A2T5MGN7"/>
<reference evidence="17 18" key="1">
    <citation type="submission" date="2018-04" db="EMBL/GenBank/DDBJ databases">
        <title>Novel species isolated from glacier.</title>
        <authorList>
            <person name="Liu Q."/>
            <person name="Xin Y.-H."/>
        </authorList>
    </citation>
    <scope>NUCLEOTIDE SEQUENCE [LARGE SCALE GENOMIC DNA]</scope>
    <source>
        <strain evidence="17 18">GT1R17</strain>
    </source>
</reference>
<dbReference type="InterPro" id="IPR005467">
    <property type="entry name" value="His_kinase_dom"/>
</dbReference>
<dbReference type="PROSITE" id="PS50110">
    <property type="entry name" value="RESPONSE_REGULATORY"/>
    <property type="match status" value="1"/>
</dbReference>
<dbReference type="SMART" id="SM00448">
    <property type="entry name" value="REC"/>
    <property type="match status" value="1"/>
</dbReference>
<evidence type="ECO:0000256" key="12">
    <source>
        <dbReference type="ARBA" id="ARBA00023201"/>
    </source>
</evidence>
<evidence type="ECO:0000256" key="2">
    <source>
        <dbReference type="ARBA" id="ARBA00004141"/>
    </source>
</evidence>
<dbReference type="SUPFAM" id="SSF55874">
    <property type="entry name" value="ATPase domain of HSP90 chaperone/DNA topoisomerase II/histidine kinase"/>
    <property type="match status" value="1"/>
</dbReference>
<dbReference type="FunFam" id="3.30.565.10:FF:000049">
    <property type="entry name" value="Two-component sensor histidine kinase"/>
    <property type="match status" value="1"/>
</dbReference>
<dbReference type="InterPro" id="IPR011006">
    <property type="entry name" value="CheY-like_superfamily"/>
</dbReference>
<dbReference type="CDD" id="cd00130">
    <property type="entry name" value="PAS"/>
    <property type="match status" value="1"/>
</dbReference>
<keyword evidence="10 14" id="KW-1133">Transmembrane helix</keyword>
<evidence type="ECO:0000256" key="3">
    <source>
        <dbReference type="ARBA" id="ARBA00006434"/>
    </source>
</evidence>
<evidence type="ECO:0000259" key="15">
    <source>
        <dbReference type="PROSITE" id="PS50109"/>
    </source>
</evidence>
<dbReference type="Gene3D" id="3.40.50.2300">
    <property type="match status" value="1"/>
</dbReference>
<evidence type="ECO:0000256" key="1">
    <source>
        <dbReference type="ARBA" id="ARBA00000085"/>
    </source>
</evidence>
<feature type="transmembrane region" description="Helical" evidence="14">
    <location>
        <begin position="6"/>
        <end position="24"/>
    </location>
</feature>
<keyword evidence="11 14" id="KW-0472">Membrane</keyword>
<dbReference type="Pfam" id="PF02518">
    <property type="entry name" value="HATPase_c"/>
    <property type="match status" value="1"/>
</dbReference>
<feature type="domain" description="Histidine kinase" evidence="15">
    <location>
        <begin position="806"/>
        <end position="1019"/>
    </location>
</feature>
<evidence type="ECO:0000259" key="16">
    <source>
        <dbReference type="PROSITE" id="PS50110"/>
    </source>
</evidence>
<dbReference type="InterPro" id="IPR001789">
    <property type="entry name" value="Sig_transdc_resp-reg_receiver"/>
</dbReference>
<feature type="transmembrane region" description="Helical" evidence="14">
    <location>
        <begin position="188"/>
        <end position="211"/>
    </location>
</feature>
<keyword evidence="12" id="KW-0406">Ion transport</keyword>
<keyword evidence="18" id="KW-1185">Reference proteome</keyword>
<dbReference type="SUPFAM" id="SSF47384">
    <property type="entry name" value="Homodimeric domain of signal transducing histidine kinase"/>
    <property type="match status" value="1"/>
</dbReference>
<keyword evidence="9" id="KW-0813">Transport</keyword>
<feature type="transmembrane region" description="Helical" evidence="14">
    <location>
        <begin position="494"/>
        <end position="516"/>
    </location>
</feature>
<dbReference type="InterPro" id="IPR001734">
    <property type="entry name" value="Na/solute_symporter"/>
</dbReference>
<evidence type="ECO:0000256" key="6">
    <source>
        <dbReference type="ARBA" id="ARBA00022679"/>
    </source>
</evidence>
<dbReference type="InterPro" id="IPR038377">
    <property type="entry name" value="Na/Glc_symporter_sf"/>
</dbReference>
<dbReference type="Pfam" id="PF12860">
    <property type="entry name" value="PAS_7"/>
    <property type="match status" value="1"/>
</dbReference>
<dbReference type="SUPFAM" id="SSF52172">
    <property type="entry name" value="CheY-like"/>
    <property type="match status" value="1"/>
</dbReference>
<feature type="modified residue" description="4-aspartylphosphate" evidence="13">
    <location>
        <position position="1089"/>
    </location>
</feature>
<dbReference type="Pfam" id="PF00512">
    <property type="entry name" value="HisKA"/>
    <property type="match status" value="1"/>
</dbReference>
<dbReference type="InterPro" id="IPR036097">
    <property type="entry name" value="HisK_dim/P_sf"/>
</dbReference>
<gene>
    <name evidence="17" type="ORF">CJD38_10485</name>
</gene>
<dbReference type="Gene3D" id="1.10.287.130">
    <property type="match status" value="1"/>
</dbReference>
<feature type="transmembrane region" description="Helical" evidence="14">
    <location>
        <begin position="276"/>
        <end position="304"/>
    </location>
</feature>
<dbReference type="Proteomes" id="UP000244248">
    <property type="component" value="Unassembled WGS sequence"/>
</dbReference>
<feature type="transmembrane region" description="Helical" evidence="14">
    <location>
        <begin position="324"/>
        <end position="357"/>
    </location>
</feature>
<evidence type="ECO:0000256" key="7">
    <source>
        <dbReference type="ARBA" id="ARBA00022692"/>
    </source>
</evidence>
<dbReference type="SMART" id="SM00387">
    <property type="entry name" value="HATPase_c"/>
    <property type="match status" value="1"/>
</dbReference>
<evidence type="ECO:0000256" key="11">
    <source>
        <dbReference type="ARBA" id="ARBA00023136"/>
    </source>
</evidence>
<dbReference type="GO" id="GO:0005886">
    <property type="term" value="C:plasma membrane"/>
    <property type="evidence" value="ECO:0007669"/>
    <property type="project" value="TreeGrafter"/>
</dbReference>
<dbReference type="Gene3D" id="3.30.450.20">
    <property type="entry name" value="PAS domain"/>
    <property type="match status" value="1"/>
</dbReference>
<feature type="transmembrane region" description="Helical" evidence="14">
    <location>
        <begin position="406"/>
        <end position="427"/>
    </location>
</feature>
<dbReference type="PROSITE" id="PS50283">
    <property type="entry name" value="NA_SOLUT_SYMP_3"/>
    <property type="match status" value="1"/>
</dbReference>
<organism evidence="17 18">
    <name type="scientific">Stenotrophobium rhamnosiphilum</name>
    <dbReference type="NCBI Taxonomy" id="2029166"/>
    <lineage>
        <taxon>Bacteria</taxon>
        <taxon>Pseudomonadati</taxon>
        <taxon>Pseudomonadota</taxon>
        <taxon>Gammaproteobacteria</taxon>
        <taxon>Nevskiales</taxon>
        <taxon>Nevskiaceae</taxon>
        <taxon>Stenotrophobium</taxon>
    </lineage>
</organism>
<feature type="transmembrane region" description="Helical" evidence="14">
    <location>
        <begin position="434"/>
        <end position="456"/>
    </location>
</feature>
<proteinExistence type="inferred from homology"/>
<dbReference type="PANTHER" id="PTHR43047">
    <property type="entry name" value="TWO-COMPONENT HISTIDINE PROTEIN KINASE"/>
    <property type="match status" value="1"/>
</dbReference>
<evidence type="ECO:0000256" key="8">
    <source>
        <dbReference type="ARBA" id="ARBA00022777"/>
    </source>
</evidence>
<comment type="subcellular location">
    <subcellularLocation>
        <location evidence="2">Membrane</location>
        <topology evidence="2">Multi-pass membrane protein</topology>
    </subcellularLocation>
</comment>
<dbReference type="InterPro" id="IPR003594">
    <property type="entry name" value="HATPase_dom"/>
</dbReference>
<feature type="transmembrane region" description="Helical" evidence="14">
    <location>
        <begin position="156"/>
        <end position="176"/>
    </location>
</feature>
<dbReference type="Pfam" id="PF00072">
    <property type="entry name" value="Response_reg"/>
    <property type="match status" value="1"/>
</dbReference>
<dbReference type="SMART" id="SM00388">
    <property type="entry name" value="HisKA"/>
    <property type="match status" value="1"/>
</dbReference>
<evidence type="ECO:0000256" key="9">
    <source>
        <dbReference type="ARBA" id="ARBA00022847"/>
    </source>
</evidence>
<dbReference type="PRINTS" id="PR00344">
    <property type="entry name" value="BCTRLSENSOR"/>
</dbReference>
<keyword evidence="6" id="KW-0808">Transferase</keyword>
<keyword evidence="8" id="KW-0418">Kinase</keyword>
<dbReference type="EMBL" id="QANS01000003">
    <property type="protein sequence ID" value="PTU31723.1"/>
    <property type="molecule type" value="Genomic_DNA"/>
</dbReference>
<protein>
    <recommendedName>
        <fullName evidence="4">histidine kinase</fullName>
        <ecNumber evidence="4">2.7.13.3</ecNumber>
    </recommendedName>
</protein>
<dbReference type="GO" id="GO:0006814">
    <property type="term" value="P:sodium ion transport"/>
    <property type="evidence" value="ECO:0007669"/>
    <property type="project" value="UniProtKB-KW"/>
</dbReference>
<comment type="catalytic activity">
    <reaction evidence="1">
        <text>ATP + protein L-histidine = ADP + protein N-phospho-L-histidine.</text>
        <dbReference type="EC" id="2.7.13.3"/>
    </reaction>
</comment>
<evidence type="ECO:0000313" key="18">
    <source>
        <dbReference type="Proteomes" id="UP000244248"/>
    </source>
</evidence>
<dbReference type="InterPro" id="IPR000014">
    <property type="entry name" value="PAS"/>
</dbReference>
<keyword evidence="12" id="KW-0915">Sodium</keyword>
<comment type="similarity">
    <text evidence="3">Belongs to the sodium:solute symporter (SSF) (TC 2.A.21) family.</text>
</comment>
<dbReference type="InterPro" id="IPR035965">
    <property type="entry name" value="PAS-like_dom_sf"/>
</dbReference>
<dbReference type="SUPFAM" id="SSF55785">
    <property type="entry name" value="PYP-like sensor domain (PAS domain)"/>
    <property type="match status" value="1"/>
</dbReference>
<evidence type="ECO:0000256" key="13">
    <source>
        <dbReference type="PROSITE-ProRule" id="PRU00169"/>
    </source>
</evidence>
<dbReference type="InterPro" id="IPR018212">
    <property type="entry name" value="Na/solute_symporter_CS"/>
</dbReference>
<dbReference type="GO" id="GO:0009927">
    <property type="term" value="F:histidine phosphotransfer kinase activity"/>
    <property type="evidence" value="ECO:0007669"/>
    <property type="project" value="TreeGrafter"/>
</dbReference>
<evidence type="ECO:0000256" key="4">
    <source>
        <dbReference type="ARBA" id="ARBA00012438"/>
    </source>
</evidence>
<keyword evidence="12" id="KW-0739">Sodium transport</keyword>
<sequence length="1161" mass="126073">MLQNGLLFVISTAYVALLFGIAHYGDRVAARVRMPTNKPWVYSLALGVYCTSWTYYGAVGRAATNGLDFLPIYLGPILIFVFGGSLIARIIQVGKRHNITSIADFIGARYGRHQSLAMIVTIIAIIGVLPYIALQLKAVAFSFDVMTGPAAEWDNALPVAILLAVFAILFGTRQVVSTENHHGMMLAIAFESVVKLLAFLAVGLWACYGMFDGMGDAYTRALTLPQLTEPLLRGNWWLGFLTQTVLAMAAIICLPRQFHVTVVENAGSSDLRTARWVFPIYLGLITLFVLPLAAAGLSSAQVGAADTYVLALPLAQNQDGLALAVYIGGFSAATSMVIVASIALSTMLCNEVVMPILLRSRRLGLQHRQDLSGIIKLIRRIAILAIIAMAYLYYRLFTGPGSLTSIGLLSFAAVAQFAPAIVGGIYWRRGAYSGAVAGILGGFVVWGWTLLLPALLSDNAAASQLLQQGPWGWAWLRPTALFGVDGLDVITHGALFSLLLNIALYIAGSVFVAPGLRERLQVSRFLDEALMMPPAPTMQRSVTATVGDFQELLARFVGAERAVQLIEDYAKQHGRAPPALNERADAELARYTERLLAGALGAASARLLLASALKGRDMQVEDVIRLLDETSHVIQFNRDLLHATLEHLAQGVSVVDADLKLVAWNQRYVDLFRYPQGLIFVGQPIEEVVHFNAARGLLGEGDSGAQVARRLQHMRAGHAYTHQRELADGTVLEIRGNPMPGGGYVTSYSDVSDYKRSERALQHSNETLEQRVVERTQELTALNLALVEAKSAAEHADESKTRFLAAASHDLVQPLNAARLFVSSLDRSTVPEPAAALIGKIESSLNSAESLIGGLLDISRLDAHAQEVRLQHFPLSELLQPLAAEFEVLAREGGLGFRLVPSDVVVYSDMQLLRRVLQNFLSNAVRYTGHGSVLIGCRHASGGVRIEVRDSGPGIAIEKQREIFQEFRRLNTQDARGERGLGLGLAIVERIVRVLNHPLMLRSRIGRGSVFAVTVPLGDRSRISVVPQRPALRDTSEIVGAKILCIENEPAVLAGMQALLAGWGCEVWSATGLLTAQTYLTPPDLVLVDYHLDNGEDGIHVVRALHTQWQREVPGIVITADHTLAAKQAAAAQGYSLLPKPIKPAALRALISRLLSQREHE</sequence>
<dbReference type="RefSeq" id="WP_107940274.1">
    <property type="nucleotide sequence ID" value="NZ_QANS01000003.1"/>
</dbReference>
<dbReference type="Gene3D" id="3.30.565.10">
    <property type="entry name" value="Histidine kinase-like ATPase, C-terminal domain"/>
    <property type="match status" value="1"/>
</dbReference>
<dbReference type="PROSITE" id="PS50109">
    <property type="entry name" value="HIS_KIN"/>
    <property type="match status" value="1"/>
</dbReference>
<dbReference type="CDD" id="cd00075">
    <property type="entry name" value="HATPase"/>
    <property type="match status" value="1"/>
</dbReference>
<dbReference type="OrthoDB" id="9764438at2"/>
<evidence type="ECO:0000313" key="17">
    <source>
        <dbReference type="EMBL" id="PTU31723.1"/>
    </source>
</evidence>
<name>A0A2T5MGN7_9GAMM</name>
<dbReference type="FunFam" id="1.10.287.130:FF:000063">
    <property type="entry name" value="Hybrid sensor histidine kinase/response regulator"/>
    <property type="match status" value="1"/>
</dbReference>
<evidence type="ECO:0000256" key="14">
    <source>
        <dbReference type="SAM" id="Phobius"/>
    </source>
</evidence>
<evidence type="ECO:0000256" key="10">
    <source>
        <dbReference type="ARBA" id="ARBA00022989"/>
    </source>
</evidence>
<feature type="domain" description="Response regulatory" evidence="16">
    <location>
        <begin position="1042"/>
        <end position="1155"/>
    </location>
</feature>
<keyword evidence="9" id="KW-0769">Symport</keyword>
<dbReference type="PROSITE" id="PS00457">
    <property type="entry name" value="NA_SOLUT_SYMP_2"/>
    <property type="match status" value="1"/>
</dbReference>